<protein>
    <submittedName>
        <fullName evidence="2">Uncharacterized protein</fullName>
    </submittedName>
</protein>
<comment type="caution">
    <text evidence="2">The sequence shown here is derived from an EMBL/GenBank/DDBJ whole genome shotgun (WGS) entry which is preliminary data.</text>
</comment>
<name>A0AAV2GZF7_LYMST</name>
<keyword evidence="3" id="KW-1185">Reference proteome</keyword>
<feature type="compositionally biased region" description="Acidic residues" evidence="1">
    <location>
        <begin position="53"/>
        <end position="72"/>
    </location>
</feature>
<feature type="region of interest" description="Disordered" evidence="1">
    <location>
        <begin position="194"/>
        <end position="284"/>
    </location>
</feature>
<dbReference type="AlphaFoldDB" id="A0AAV2GZF7"/>
<proteinExistence type="predicted"/>
<dbReference type="EMBL" id="CAXITT010000009">
    <property type="protein sequence ID" value="CAL1526797.1"/>
    <property type="molecule type" value="Genomic_DNA"/>
</dbReference>
<feature type="compositionally biased region" description="Basic and acidic residues" evidence="1">
    <location>
        <begin position="194"/>
        <end position="210"/>
    </location>
</feature>
<sequence>YSKHSQSQSGSGSARSEQNVIEEQLENDDDDDGEEGQPSERYGSYHKYRDMLDAEDGDDGEEADGSDDEDDMDVVKIVPKSLNNISTVLSLDAGADQLRGAVKGDESSEKCDDDVHLQVHSAQKLATCPSSPNVNAQDGTSVWCSDDNEDSFFQDVYERNRHLIGNDGEMDTLVDSWLQEQPEGLDKEMFDDWVKSNNKGEGHADSKEGQSDEEDDSEPDESTYKPNGDNRSGDRRRLDGNEEQPRSSDPVVEHEQLFEDDMRLRLHDLSGHDNGEDTLRDTGR</sequence>
<feature type="non-terminal residue" evidence="2">
    <location>
        <position position="1"/>
    </location>
</feature>
<evidence type="ECO:0000313" key="3">
    <source>
        <dbReference type="Proteomes" id="UP001497497"/>
    </source>
</evidence>
<feature type="non-terminal residue" evidence="2">
    <location>
        <position position="284"/>
    </location>
</feature>
<dbReference type="Proteomes" id="UP001497497">
    <property type="component" value="Unassembled WGS sequence"/>
</dbReference>
<organism evidence="2 3">
    <name type="scientific">Lymnaea stagnalis</name>
    <name type="common">Great pond snail</name>
    <name type="synonym">Helix stagnalis</name>
    <dbReference type="NCBI Taxonomy" id="6523"/>
    <lineage>
        <taxon>Eukaryota</taxon>
        <taxon>Metazoa</taxon>
        <taxon>Spiralia</taxon>
        <taxon>Lophotrochozoa</taxon>
        <taxon>Mollusca</taxon>
        <taxon>Gastropoda</taxon>
        <taxon>Heterobranchia</taxon>
        <taxon>Euthyneura</taxon>
        <taxon>Panpulmonata</taxon>
        <taxon>Hygrophila</taxon>
        <taxon>Lymnaeoidea</taxon>
        <taxon>Lymnaeidae</taxon>
        <taxon>Lymnaea</taxon>
    </lineage>
</organism>
<feature type="compositionally biased region" description="Acidic residues" evidence="1">
    <location>
        <begin position="23"/>
        <end position="37"/>
    </location>
</feature>
<feature type="compositionally biased region" description="Acidic residues" evidence="1">
    <location>
        <begin position="211"/>
        <end position="221"/>
    </location>
</feature>
<gene>
    <name evidence="2" type="ORF">GSLYS_00000974001</name>
</gene>
<accession>A0AAV2GZF7</accession>
<evidence type="ECO:0000313" key="2">
    <source>
        <dbReference type="EMBL" id="CAL1526797.1"/>
    </source>
</evidence>
<reference evidence="2 3" key="1">
    <citation type="submission" date="2024-04" db="EMBL/GenBank/DDBJ databases">
        <authorList>
            <consortium name="Genoscope - CEA"/>
            <person name="William W."/>
        </authorList>
    </citation>
    <scope>NUCLEOTIDE SEQUENCE [LARGE SCALE GENOMIC DNA]</scope>
</reference>
<feature type="region of interest" description="Disordered" evidence="1">
    <location>
        <begin position="1"/>
        <end position="72"/>
    </location>
</feature>
<evidence type="ECO:0000256" key="1">
    <source>
        <dbReference type="SAM" id="MobiDB-lite"/>
    </source>
</evidence>
<feature type="compositionally biased region" description="Low complexity" evidence="1">
    <location>
        <begin position="1"/>
        <end position="13"/>
    </location>
</feature>
<feature type="compositionally biased region" description="Basic and acidic residues" evidence="1">
    <location>
        <begin position="231"/>
        <end position="284"/>
    </location>
</feature>